<proteinExistence type="predicted"/>
<dbReference type="RefSeq" id="WP_307237612.1">
    <property type="nucleotide sequence ID" value="NZ_JAUSVF010000007.1"/>
</dbReference>
<gene>
    <name evidence="1" type="ORF">QO002_006276</name>
</gene>
<keyword evidence="2" id="KW-1185">Reference proteome</keyword>
<comment type="caution">
    <text evidence="1">The sequence shown here is derived from an EMBL/GenBank/DDBJ whole genome shotgun (WGS) entry which is preliminary data.</text>
</comment>
<sequence>MAASFLSQEIEIGHRLDAFGKDLNVEFKNIIRMAPAVAALLDQLRQAQNVVLLFDGRDVLKACGVSDPLCLVRPVLW</sequence>
<evidence type="ECO:0000313" key="1">
    <source>
        <dbReference type="EMBL" id="MDQ0324069.1"/>
    </source>
</evidence>
<evidence type="ECO:0000313" key="2">
    <source>
        <dbReference type="Proteomes" id="UP001230207"/>
    </source>
</evidence>
<protein>
    <submittedName>
        <fullName evidence="1">Uncharacterized protein</fullName>
    </submittedName>
</protein>
<reference evidence="1 2" key="1">
    <citation type="submission" date="2023-07" db="EMBL/GenBank/DDBJ databases">
        <title>Genomic Encyclopedia of Type Strains, Phase IV (KMG-IV): sequencing the most valuable type-strain genomes for metagenomic binning, comparative biology and taxonomic classification.</title>
        <authorList>
            <person name="Goeker M."/>
        </authorList>
    </citation>
    <scope>NUCLEOTIDE SEQUENCE [LARGE SCALE GENOMIC DNA]</scope>
    <source>
        <strain evidence="1 2">DSM 1112</strain>
    </source>
</reference>
<dbReference type="EMBL" id="JAUSVF010000007">
    <property type="protein sequence ID" value="MDQ0324069.1"/>
    <property type="molecule type" value="Genomic_DNA"/>
</dbReference>
<organism evidence="1 2">
    <name type="scientific">Pararhizobium capsulatum DSM 1112</name>
    <dbReference type="NCBI Taxonomy" id="1121113"/>
    <lineage>
        <taxon>Bacteria</taxon>
        <taxon>Pseudomonadati</taxon>
        <taxon>Pseudomonadota</taxon>
        <taxon>Alphaproteobacteria</taxon>
        <taxon>Hyphomicrobiales</taxon>
        <taxon>Rhizobiaceae</taxon>
        <taxon>Rhizobium/Agrobacterium group</taxon>
        <taxon>Pararhizobium</taxon>
    </lineage>
</organism>
<name>A0ABU0C292_9HYPH</name>
<accession>A0ABU0C292</accession>
<dbReference type="Proteomes" id="UP001230207">
    <property type="component" value="Unassembled WGS sequence"/>
</dbReference>